<sequence>MNSENAFIKHTKLVLLTIFAVILAGSIVRTTHSGMGCPDWPHCFGRWIPPLNAGQLPKDFEKYLSKQDIDHTFNAFHTWIEYFNRLLTGLLGIFIVIQIIWAFKKYFKTRRVIVYLSLTLMLLVAFEAWVGKVVVNSNLGVVQITAHMFPALVIAGVCVLMIQLLEKKEKIIDKKFLLFLSLAFVLVLIQIVIGTEVRSEVDNISKAMHYVDRASWLKNVSSYLQTHEVFAWIVAFSCILVAGKAVAHKPLQKNGLLVLILIMAEIFLGLIMTQLHMPAFAQPLHLLGSSILIVTLFSLMLRVRFK</sequence>
<dbReference type="InterPro" id="IPR003780">
    <property type="entry name" value="COX15/CtaA_fam"/>
</dbReference>
<proteinExistence type="predicted"/>
<dbReference type="EMBL" id="CP032489">
    <property type="protein sequence ID" value="AYD46205.1"/>
    <property type="molecule type" value="Genomic_DNA"/>
</dbReference>
<feature type="transmembrane region" description="Helical" evidence="12">
    <location>
        <begin position="284"/>
        <end position="303"/>
    </location>
</feature>
<evidence type="ECO:0000256" key="8">
    <source>
        <dbReference type="ARBA" id="ARBA00023133"/>
    </source>
</evidence>
<feature type="transmembrane region" description="Helical" evidence="12">
    <location>
        <begin position="82"/>
        <end position="103"/>
    </location>
</feature>
<dbReference type="RefSeq" id="WP_119983984.1">
    <property type="nucleotide sequence ID" value="NZ_CP032489.1"/>
</dbReference>
<evidence type="ECO:0000256" key="7">
    <source>
        <dbReference type="ARBA" id="ARBA00023004"/>
    </source>
</evidence>
<evidence type="ECO:0000256" key="10">
    <source>
        <dbReference type="ARBA" id="ARBA00023157"/>
    </source>
</evidence>
<reference evidence="13 14" key="1">
    <citation type="submission" date="2018-09" db="EMBL/GenBank/DDBJ databases">
        <title>Arachidicoccus sp. nov., a bacterium isolated from soil.</title>
        <authorList>
            <person name="Weon H.-Y."/>
            <person name="Kwon S.-W."/>
            <person name="Lee S.A."/>
        </authorList>
    </citation>
    <scope>NUCLEOTIDE SEQUENCE [LARGE SCALE GENOMIC DNA]</scope>
    <source>
        <strain evidence="13 14">KIS59-12</strain>
    </source>
</reference>
<dbReference type="PANTHER" id="PTHR35457:SF1">
    <property type="entry name" value="HEME A SYNTHASE"/>
    <property type="match status" value="1"/>
</dbReference>
<dbReference type="GO" id="GO:0016491">
    <property type="term" value="F:oxidoreductase activity"/>
    <property type="evidence" value="ECO:0007669"/>
    <property type="project" value="UniProtKB-KW"/>
</dbReference>
<dbReference type="OrthoDB" id="1447144at2"/>
<evidence type="ECO:0000256" key="3">
    <source>
        <dbReference type="ARBA" id="ARBA00022692"/>
    </source>
</evidence>
<keyword evidence="14" id="KW-1185">Reference proteome</keyword>
<dbReference type="AlphaFoldDB" id="A0A386HKF7"/>
<keyword evidence="3 12" id="KW-0812">Transmembrane</keyword>
<evidence type="ECO:0008006" key="15">
    <source>
        <dbReference type="Google" id="ProtNLM"/>
    </source>
</evidence>
<dbReference type="Pfam" id="PF02628">
    <property type="entry name" value="COX15-CtaA"/>
    <property type="match status" value="1"/>
</dbReference>
<evidence type="ECO:0000256" key="12">
    <source>
        <dbReference type="SAM" id="Phobius"/>
    </source>
</evidence>
<keyword evidence="4" id="KW-0479">Metal-binding</keyword>
<evidence type="ECO:0000256" key="1">
    <source>
        <dbReference type="ARBA" id="ARBA00004141"/>
    </source>
</evidence>
<gene>
    <name evidence="13" type="ORF">D6B99_00360</name>
</gene>
<comment type="pathway">
    <text evidence="11">Porphyrin-containing compound metabolism.</text>
</comment>
<keyword evidence="2" id="KW-1003">Cell membrane</keyword>
<feature type="transmembrane region" description="Helical" evidence="12">
    <location>
        <begin position="176"/>
        <end position="193"/>
    </location>
</feature>
<evidence type="ECO:0000256" key="11">
    <source>
        <dbReference type="ARBA" id="ARBA00023444"/>
    </source>
</evidence>
<keyword evidence="10" id="KW-1015">Disulfide bond</keyword>
<evidence type="ECO:0000256" key="9">
    <source>
        <dbReference type="ARBA" id="ARBA00023136"/>
    </source>
</evidence>
<evidence type="ECO:0000256" key="6">
    <source>
        <dbReference type="ARBA" id="ARBA00023002"/>
    </source>
</evidence>
<keyword evidence="9 12" id="KW-0472">Membrane</keyword>
<feature type="transmembrane region" description="Helical" evidence="12">
    <location>
        <begin position="254"/>
        <end position="272"/>
    </location>
</feature>
<feature type="transmembrane region" description="Helical" evidence="12">
    <location>
        <begin position="112"/>
        <end position="130"/>
    </location>
</feature>
<dbReference type="GO" id="GO:0006784">
    <property type="term" value="P:heme A biosynthetic process"/>
    <property type="evidence" value="ECO:0007669"/>
    <property type="project" value="InterPro"/>
</dbReference>
<accession>A0A386HKF7</accession>
<keyword evidence="8" id="KW-0350">Heme biosynthesis</keyword>
<evidence type="ECO:0000256" key="2">
    <source>
        <dbReference type="ARBA" id="ARBA00022475"/>
    </source>
</evidence>
<keyword evidence="6" id="KW-0560">Oxidoreductase</keyword>
<feature type="transmembrane region" description="Helical" evidence="12">
    <location>
        <begin position="229"/>
        <end position="247"/>
    </location>
</feature>
<dbReference type="GO" id="GO:0016020">
    <property type="term" value="C:membrane"/>
    <property type="evidence" value="ECO:0007669"/>
    <property type="project" value="UniProtKB-SubCell"/>
</dbReference>
<feature type="transmembrane region" description="Helical" evidence="12">
    <location>
        <begin position="142"/>
        <end position="164"/>
    </location>
</feature>
<evidence type="ECO:0000256" key="4">
    <source>
        <dbReference type="ARBA" id="ARBA00022723"/>
    </source>
</evidence>
<evidence type="ECO:0000313" key="14">
    <source>
        <dbReference type="Proteomes" id="UP000266118"/>
    </source>
</evidence>
<keyword evidence="5 12" id="KW-1133">Transmembrane helix</keyword>
<protein>
    <recommendedName>
        <fullName evidence="15">Heme A synthase</fullName>
    </recommendedName>
</protein>
<dbReference type="PANTHER" id="PTHR35457">
    <property type="entry name" value="HEME A SYNTHASE"/>
    <property type="match status" value="1"/>
</dbReference>
<dbReference type="InterPro" id="IPR050450">
    <property type="entry name" value="COX15/CtaA_HemeA_synthase"/>
</dbReference>
<evidence type="ECO:0000256" key="5">
    <source>
        <dbReference type="ARBA" id="ARBA00022989"/>
    </source>
</evidence>
<dbReference type="GO" id="GO:0046872">
    <property type="term" value="F:metal ion binding"/>
    <property type="evidence" value="ECO:0007669"/>
    <property type="project" value="UniProtKB-KW"/>
</dbReference>
<dbReference type="KEGG" id="ark:D6B99_00360"/>
<comment type="subcellular location">
    <subcellularLocation>
        <location evidence="1">Membrane</location>
        <topology evidence="1">Multi-pass membrane protein</topology>
    </subcellularLocation>
</comment>
<evidence type="ECO:0000313" key="13">
    <source>
        <dbReference type="EMBL" id="AYD46205.1"/>
    </source>
</evidence>
<organism evidence="13 14">
    <name type="scientific">Arachidicoccus soli</name>
    <dbReference type="NCBI Taxonomy" id="2341117"/>
    <lineage>
        <taxon>Bacteria</taxon>
        <taxon>Pseudomonadati</taxon>
        <taxon>Bacteroidota</taxon>
        <taxon>Chitinophagia</taxon>
        <taxon>Chitinophagales</taxon>
        <taxon>Chitinophagaceae</taxon>
        <taxon>Arachidicoccus</taxon>
    </lineage>
</organism>
<dbReference type="Proteomes" id="UP000266118">
    <property type="component" value="Chromosome"/>
</dbReference>
<keyword evidence="7" id="KW-0408">Iron</keyword>
<name>A0A386HKF7_9BACT</name>